<evidence type="ECO:0000313" key="2">
    <source>
        <dbReference type="EMBL" id="THH07149.1"/>
    </source>
</evidence>
<feature type="transmembrane region" description="Helical" evidence="1">
    <location>
        <begin position="36"/>
        <end position="54"/>
    </location>
</feature>
<keyword evidence="1" id="KW-0472">Membrane</keyword>
<keyword evidence="1" id="KW-0812">Transmembrane</keyword>
<keyword evidence="3" id="KW-1185">Reference proteome</keyword>
<dbReference type="EMBL" id="SGPL01000805">
    <property type="protein sequence ID" value="THH07149.1"/>
    <property type="molecule type" value="Genomic_DNA"/>
</dbReference>
<evidence type="ECO:0000313" key="3">
    <source>
        <dbReference type="Proteomes" id="UP000310158"/>
    </source>
</evidence>
<dbReference type="Proteomes" id="UP000310158">
    <property type="component" value="Unassembled WGS sequence"/>
</dbReference>
<reference evidence="2 3" key="1">
    <citation type="submission" date="2019-02" db="EMBL/GenBank/DDBJ databases">
        <title>Genome sequencing of the rare red list fungi Bondarzewia mesenterica.</title>
        <authorList>
            <person name="Buettner E."/>
            <person name="Kellner H."/>
        </authorList>
    </citation>
    <scope>NUCLEOTIDE SEQUENCE [LARGE SCALE GENOMIC DNA]</scope>
    <source>
        <strain evidence="2 3">DSM 108281</strain>
    </source>
</reference>
<organism evidence="2 3">
    <name type="scientific">Bondarzewia mesenterica</name>
    <dbReference type="NCBI Taxonomy" id="1095465"/>
    <lineage>
        <taxon>Eukaryota</taxon>
        <taxon>Fungi</taxon>
        <taxon>Dikarya</taxon>
        <taxon>Basidiomycota</taxon>
        <taxon>Agaricomycotina</taxon>
        <taxon>Agaricomycetes</taxon>
        <taxon>Russulales</taxon>
        <taxon>Bondarzewiaceae</taxon>
        <taxon>Bondarzewia</taxon>
    </lineage>
</organism>
<dbReference type="AlphaFoldDB" id="A0A4S4L6W0"/>
<feature type="transmembrane region" description="Helical" evidence="1">
    <location>
        <begin position="66"/>
        <end position="85"/>
    </location>
</feature>
<feature type="transmembrane region" description="Helical" evidence="1">
    <location>
        <begin position="97"/>
        <end position="114"/>
    </location>
</feature>
<accession>A0A4S4L6W0</accession>
<protein>
    <submittedName>
        <fullName evidence="2">Uncharacterized protein</fullName>
    </submittedName>
</protein>
<name>A0A4S4L6W0_9AGAM</name>
<proteinExistence type="predicted"/>
<keyword evidence="1" id="KW-1133">Transmembrane helix</keyword>
<comment type="caution">
    <text evidence="2">The sequence shown here is derived from an EMBL/GenBank/DDBJ whole genome shotgun (WGS) entry which is preliminary data.</text>
</comment>
<sequence>MSRFSSVGKVVFMVYAGHHVYGVLRRPVLLVFDLDSAGAIILMNVLVLALSARVNQFQNFFFVADLFPFALSIITLSISVLMLLLDVGVEDSITAHPPFQIGMLFLLSIFWLAFNSFSTSRWTYIPLNCSSIPPGALVALRYAMTQSQRGQKHIWSTPLSRYRPQVSHWRTPTPYTFEGGMGSHMSQMSGDVFAAR</sequence>
<evidence type="ECO:0000256" key="1">
    <source>
        <dbReference type="SAM" id="Phobius"/>
    </source>
</evidence>
<dbReference type="OrthoDB" id="2793550at2759"/>
<gene>
    <name evidence="2" type="ORF">EW146_g9405</name>
</gene>